<gene>
    <name evidence="1" type="ORF">MJG53_012576</name>
</gene>
<reference evidence="1" key="1">
    <citation type="submission" date="2022-03" db="EMBL/GenBank/DDBJ databases">
        <title>Genomic analyses of argali, domestic sheep and their hybrids provide insights into chromosomal evolution, heterosis and genetic basis of agronomic traits.</title>
        <authorList>
            <person name="Li M."/>
        </authorList>
    </citation>
    <scope>NUCLEOTIDE SEQUENCE</scope>
    <source>
        <strain evidence="1">F1 hybrid</strain>
    </source>
</reference>
<protein>
    <submittedName>
        <fullName evidence="1">Uncharacterized protein</fullName>
    </submittedName>
</protein>
<evidence type="ECO:0000313" key="2">
    <source>
        <dbReference type="Proteomes" id="UP001057279"/>
    </source>
</evidence>
<comment type="caution">
    <text evidence="1">The sequence shown here is derived from an EMBL/GenBank/DDBJ whole genome shotgun (WGS) entry which is preliminary data.</text>
</comment>
<keyword evidence="2" id="KW-1185">Reference proteome</keyword>
<proteinExistence type="predicted"/>
<sequence>MGEGVTDREDEKRVKEKEEACRGSEKAFLSQVSADSSEPDWLFQSIAPRFLLEAQSVASFTFLPLCESPALCSPHASLPLPSASPAPFTLLPCLSRDQEGCCCSQVRDKLVAQIAGLQASKDQQLAFCDQTPCEPRALICRIPNALDENLKLCLQVDLHQQYPYEDDWSDAVTHFNFLECNSQKQMNILSISSKTQGKWIYESWVIGIPRVRGGVTILQNSFSRKLTCETVLRDLSVKLQHALQKN</sequence>
<organism evidence="1 2">
    <name type="scientific">Ovis ammon polii x Ovis aries</name>
    <dbReference type="NCBI Taxonomy" id="2918886"/>
    <lineage>
        <taxon>Eukaryota</taxon>
        <taxon>Metazoa</taxon>
        <taxon>Chordata</taxon>
        <taxon>Craniata</taxon>
        <taxon>Vertebrata</taxon>
        <taxon>Euteleostomi</taxon>
        <taxon>Mammalia</taxon>
        <taxon>Eutheria</taxon>
        <taxon>Laurasiatheria</taxon>
        <taxon>Artiodactyla</taxon>
        <taxon>Ruminantia</taxon>
        <taxon>Pecora</taxon>
        <taxon>Bovidae</taxon>
        <taxon>Caprinae</taxon>
        <taxon>Ovis</taxon>
    </lineage>
</organism>
<dbReference type="Proteomes" id="UP001057279">
    <property type="component" value="Linkage Group LG15"/>
</dbReference>
<name>A0ACB9ULA0_9CETA</name>
<evidence type="ECO:0000313" key="1">
    <source>
        <dbReference type="EMBL" id="KAI4572738.1"/>
    </source>
</evidence>
<dbReference type="EMBL" id="CM043040">
    <property type="protein sequence ID" value="KAI4572738.1"/>
    <property type="molecule type" value="Genomic_DNA"/>
</dbReference>
<accession>A0ACB9ULA0</accession>